<name>A0ABQ7AYY2_BRACR</name>
<proteinExistence type="inferred from homology"/>
<gene>
    <name evidence="7" type="ORF">DY000_02058453</name>
</gene>
<keyword evidence="8" id="KW-1185">Reference proteome</keyword>
<keyword evidence="5" id="KW-0560">Oxidoreductase</keyword>
<dbReference type="EC" id="1.7.3.3" evidence="3"/>
<dbReference type="PRINTS" id="PR00093">
    <property type="entry name" value="URICASE"/>
</dbReference>
<dbReference type="InterPro" id="IPR002042">
    <property type="entry name" value="Uricase"/>
</dbReference>
<dbReference type="Proteomes" id="UP000266723">
    <property type="component" value="Unassembled WGS sequence"/>
</dbReference>
<comment type="similarity">
    <text evidence="2">Belongs to the uricase family.</text>
</comment>
<reference evidence="7 8" key="1">
    <citation type="journal article" date="2020" name="BMC Genomics">
        <title>Intraspecific diversification of the crop wild relative Brassica cretica Lam. using demographic model selection.</title>
        <authorList>
            <person name="Kioukis A."/>
            <person name="Michalopoulou V.A."/>
            <person name="Briers L."/>
            <person name="Pirintsos S."/>
            <person name="Studholme D.J."/>
            <person name="Pavlidis P."/>
            <person name="Sarris P.F."/>
        </authorList>
    </citation>
    <scope>NUCLEOTIDE SEQUENCE [LARGE SCALE GENOMIC DNA]</scope>
    <source>
        <strain evidence="8">cv. PFS-1207/04</strain>
    </source>
</reference>
<keyword evidence="4" id="KW-0659">Purine metabolism</keyword>
<evidence type="ECO:0000256" key="1">
    <source>
        <dbReference type="ARBA" id="ARBA00004831"/>
    </source>
</evidence>
<protein>
    <recommendedName>
        <fullName evidence="3">factor independent urate hydroxylase</fullName>
        <ecNumber evidence="3">1.7.3.3</ecNumber>
    </recommendedName>
    <alternativeName>
        <fullName evidence="6">Urate oxidase</fullName>
    </alternativeName>
</protein>
<dbReference type="EMBL" id="QGKV02001556">
    <property type="protein sequence ID" value="KAF3519400.1"/>
    <property type="molecule type" value="Genomic_DNA"/>
</dbReference>
<dbReference type="SUPFAM" id="SSF55620">
    <property type="entry name" value="Tetrahydrobiopterin biosynthesis enzymes-like"/>
    <property type="match status" value="1"/>
</dbReference>
<evidence type="ECO:0000256" key="5">
    <source>
        <dbReference type="ARBA" id="ARBA00023002"/>
    </source>
</evidence>
<dbReference type="Pfam" id="PF01014">
    <property type="entry name" value="Uricase"/>
    <property type="match status" value="1"/>
</dbReference>
<dbReference type="PANTHER" id="PTHR42874">
    <property type="entry name" value="URICASE"/>
    <property type="match status" value="1"/>
</dbReference>
<sequence length="97" mass="11072">MAAEGVRVEQRHGKARVRVGRVWRQGGDGSHHFVEWNVSISLLSHCLSSYHRDGNSDIVATDTMKNTLLAIIVYKLSSWTVDHRIIVMKTTCWILRL</sequence>
<organism evidence="7 8">
    <name type="scientific">Brassica cretica</name>
    <name type="common">Mustard</name>
    <dbReference type="NCBI Taxonomy" id="69181"/>
    <lineage>
        <taxon>Eukaryota</taxon>
        <taxon>Viridiplantae</taxon>
        <taxon>Streptophyta</taxon>
        <taxon>Embryophyta</taxon>
        <taxon>Tracheophyta</taxon>
        <taxon>Spermatophyta</taxon>
        <taxon>Magnoliopsida</taxon>
        <taxon>eudicotyledons</taxon>
        <taxon>Gunneridae</taxon>
        <taxon>Pentapetalae</taxon>
        <taxon>rosids</taxon>
        <taxon>malvids</taxon>
        <taxon>Brassicales</taxon>
        <taxon>Brassicaceae</taxon>
        <taxon>Brassiceae</taxon>
        <taxon>Brassica</taxon>
    </lineage>
</organism>
<dbReference type="PANTHER" id="PTHR42874:SF1">
    <property type="entry name" value="URICASE"/>
    <property type="match status" value="1"/>
</dbReference>
<evidence type="ECO:0000256" key="6">
    <source>
        <dbReference type="ARBA" id="ARBA00031317"/>
    </source>
</evidence>
<evidence type="ECO:0000256" key="4">
    <source>
        <dbReference type="ARBA" id="ARBA00022631"/>
    </source>
</evidence>
<accession>A0ABQ7AYY2</accession>
<comment type="caution">
    <text evidence="7">The sequence shown here is derived from an EMBL/GenBank/DDBJ whole genome shotgun (WGS) entry which is preliminary data.</text>
</comment>
<comment type="pathway">
    <text evidence="1">Purine metabolism; urate degradation; (S)-allantoin from urate: step 1/3.</text>
</comment>
<evidence type="ECO:0000313" key="7">
    <source>
        <dbReference type="EMBL" id="KAF3519400.1"/>
    </source>
</evidence>
<dbReference type="Gene3D" id="3.10.270.10">
    <property type="entry name" value="Urate Oxidase"/>
    <property type="match status" value="1"/>
</dbReference>
<evidence type="ECO:0000256" key="3">
    <source>
        <dbReference type="ARBA" id="ARBA00012598"/>
    </source>
</evidence>
<evidence type="ECO:0000256" key="2">
    <source>
        <dbReference type="ARBA" id="ARBA00009760"/>
    </source>
</evidence>
<evidence type="ECO:0000313" key="8">
    <source>
        <dbReference type="Proteomes" id="UP000266723"/>
    </source>
</evidence>